<organism evidence="2 3">
    <name type="scientific">Streptomyces albus (strain ATCC 21838 / DSM 41398 / FERM P-419 / JCM 4703 / NBRC 107858)</name>
    <dbReference type="NCBI Taxonomy" id="1081613"/>
    <lineage>
        <taxon>Bacteria</taxon>
        <taxon>Bacillati</taxon>
        <taxon>Actinomycetota</taxon>
        <taxon>Actinomycetes</taxon>
        <taxon>Kitasatosporales</taxon>
        <taxon>Streptomycetaceae</taxon>
        <taxon>Streptomyces</taxon>
    </lineage>
</organism>
<protein>
    <recommendedName>
        <fullName evidence="1">Methyltransferase type 11 domain-containing protein</fullName>
    </recommendedName>
</protein>
<reference evidence="2 3" key="1">
    <citation type="submission" date="2015-01" db="EMBL/GenBank/DDBJ databases">
        <title>Enhanced salinomycin production by adjusting the supply of polyketide extender units in Streptomyce albus DSM 41398.</title>
        <authorList>
            <person name="Lu C."/>
        </authorList>
    </citation>
    <scope>NUCLEOTIDE SEQUENCE [LARGE SCALE GENOMIC DNA]</scope>
    <source>
        <strain evidence="3">ATCC 21838 / DSM 41398 / FERM P-419 / JCM 4703 / NBRC 107858</strain>
    </source>
</reference>
<name>A0A0B5F0B1_STRA4</name>
<accession>A0A0B5F0B1</accession>
<dbReference type="InterPro" id="IPR013216">
    <property type="entry name" value="Methyltransf_11"/>
</dbReference>
<dbReference type="SUPFAM" id="SSF53335">
    <property type="entry name" value="S-adenosyl-L-methionine-dependent methyltransferases"/>
    <property type="match status" value="1"/>
</dbReference>
<evidence type="ECO:0000313" key="3">
    <source>
        <dbReference type="Proteomes" id="UP000031523"/>
    </source>
</evidence>
<keyword evidence="3" id="KW-1185">Reference proteome</keyword>
<dbReference type="KEGG" id="sals:SLNWT_7138"/>
<dbReference type="EMBL" id="CP010519">
    <property type="protein sequence ID" value="AJE87514.1"/>
    <property type="molecule type" value="Genomic_DNA"/>
</dbReference>
<dbReference type="InterPro" id="IPR029063">
    <property type="entry name" value="SAM-dependent_MTases_sf"/>
</dbReference>
<evidence type="ECO:0000313" key="2">
    <source>
        <dbReference type="EMBL" id="AJE87514.1"/>
    </source>
</evidence>
<dbReference type="Gene3D" id="3.40.50.150">
    <property type="entry name" value="Vaccinia Virus protein VP39"/>
    <property type="match status" value="1"/>
</dbReference>
<gene>
    <name evidence="2" type="ORF">SLNWT_7138</name>
</gene>
<dbReference type="Proteomes" id="UP000031523">
    <property type="component" value="Chromosome"/>
</dbReference>
<feature type="domain" description="Methyltransferase type 11" evidence="1">
    <location>
        <begin position="95"/>
        <end position="139"/>
    </location>
</feature>
<proteinExistence type="predicted"/>
<dbReference type="AlphaFoldDB" id="A0A0B5F0B1"/>
<sequence length="245" mass="27517">MPLSPSPSLDYLKEQITAVLEDPATGHGLSRTLRAATKEIEISRFHRTSSSAWPNGRIDTAPANVQIGGGAHRIEGFFNIDAVPPADLLWDVREGIPLQDGSVQCMFSEHFVEHIDYPRSAKLYAQEAHRVLASGGRLITGVPDAAFLLKHYPANPGLADEMVKRWYSKRDCVGDINTFLDLINYMFRDQGDTPNYTPHHWAYDQEKLTQMFREAGFESVEAWDFDPAIANPKRQWGSVYVLATK</sequence>
<dbReference type="Pfam" id="PF08241">
    <property type="entry name" value="Methyltransf_11"/>
    <property type="match status" value="1"/>
</dbReference>
<evidence type="ECO:0000259" key="1">
    <source>
        <dbReference type="Pfam" id="PF08241"/>
    </source>
</evidence>
<dbReference type="GO" id="GO:0008757">
    <property type="term" value="F:S-adenosylmethionine-dependent methyltransferase activity"/>
    <property type="evidence" value="ECO:0007669"/>
    <property type="project" value="InterPro"/>
</dbReference>